<evidence type="ECO:0000313" key="1">
    <source>
        <dbReference type="EMBL" id="KAI0034833.1"/>
    </source>
</evidence>
<keyword evidence="2" id="KW-1185">Reference proteome</keyword>
<sequence>YPLFPVFATTSAVLVLLVFVTSITRQSWNRGLLFLCFWLFWQNLTLGIDAIVWADNADLRAYVYCDIVSHLHIFLTVVQPCCTLIITRRLYMIVSMRCVKPQSRRQVLIISIFCISAEGVADYVVQGARFVIYEGLGCSEASDGSFLNLLLINSWSVIFPAISALFYSRIVYVFYRYIRETNEFLRSNDSVSRPSYLRLLILGCFDILILLPFGIFTIVQDSIIILTGQGPPNTFYQGRDLIHSDWGPVSVSYDSLVHSSTGNWALVNHYFQPWSTVVLALAIFGIFGFTAQARATYWGWICAVRKPFG</sequence>
<proteinExistence type="predicted"/>
<gene>
    <name evidence="1" type="ORF">K488DRAFT_14249</name>
</gene>
<feature type="non-terminal residue" evidence="1">
    <location>
        <position position="309"/>
    </location>
</feature>
<feature type="non-terminal residue" evidence="1">
    <location>
        <position position="1"/>
    </location>
</feature>
<name>A0ACB8QT18_9AGAM</name>
<organism evidence="1 2">
    <name type="scientific">Vararia minispora EC-137</name>
    <dbReference type="NCBI Taxonomy" id="1314806"/>
    <lineage>
        <taxon>Eukaryota</taxon>
        <taxon>Fungi</taxon>
        <taxon>Dikarya</taxon>
        <taxon>Basidiomycota</taxon>
        <taxon>Agaricomycotina</taxon>
        <taxon>Agaricomycetes</taxon>
        <taxon>Russulales</taxon>
        <taxon>Lachnocladiaceae</taxon>
        <taxon>Vararia</taxon>
    </lineage>
</organism>
<dbReference type="Proteomes" id="UP000814128">
    <property type="component" value="Unassembled WGS sequence"/>
</dbReference>
<protein>
    <submittedName>
        <fullName evidence="1">GPCR fungal pheromone mating factor</fullName>
    </submittedName>
</protein>
<accession>A0ACB8QT18</accession>
<comment type="caution">
    <text evidence="1">The sequence shown here is derived from an EMBL/GenBank/DDBJ whole genome shotgun (WGS) entry which is preliminary data.</text>
</comment>
<dbReference type="EMBL" id="MU273494">
    <property type="protein sequence ID" value="KAI0034833.1"/>
    <property type="molecule type" value="Genomic_DNA"/>
</dbReference>
<reference evidence="1" key="2">
    <citation type="journal article" date="2022" name="New Phytol.">
        <title>Evolutionary transition to the ectomycorrhizal habit in the genomes of a hyperdiverse lineage of mushroom-forming fungi.</title>
        <authorList>
            <person name="Looney B."/>
            <person name="Miyauchi S."/>
            <person name="Morin E."/>
            <person name="Drula E."/>
            <person name="Courty P.E."/>
            <person name="Kohler A."/>
            <person name="Kuo A."/>
            <person name="LaButti K."/>
            <person name="Pangilinan J."/>
            <person name="Lipzen A."/>
            <person name="Riley R."/>
            <person name="Andreopoulos W."/>
            <person name="He G."/>
            <person name="Johnson J."/>
            <person name="Nolan M."/>
            <person name="Tritt A."/>
            <person name="Barry K.W."/>
            <person name="Grigoriev I.V."/>
            <person name="Nagy L.G."/>
            <person name="Hibbett D."/>
            <person name="Henrissat B."/>
            <person name="Matheny P.B."/>
            <person name="Labbe J."/>
            <person name="Martin F.M."/>
        </authorList>
    </citation>
    <scope>NUCLEOTIDE SEQUENCE</scope>
    <source>
        <strain evidence="1">EC-137</strain>
    </source>
</reference>
<evidence type="ECO:0000313" key="2">
    <source>
        <dbReference type="Proteomes" id="UP000814128"/>
    </source>
</evidence>
<reference evidence="1" key="1">
    <citation type="submission" date="2021-02" db="EMBL/GenBank/DDBJ databases">
        <authorList>
            <consortium name="DOE Joint Genome Institute"/>
            <person name="Ahrendt S."/>
            <person name="Looney B.P."/>
            <person name="Miyauchi S."/>
            <person name="Morin E."/>
            <person name="Drula E."/>
            <person name="Courty P.E."/>
            <person name="Chicoki N."/>
            <person name="Fauchery L."/>
            <person name="Kohler A."/>
            <person name="Kuo A."/>
            <person name="Labutti K."/>
            <person name="Pangilinan J."/>
            <person name="Lipzen A."/>
            <person name="Riley R."/>
            <person name="Andreopoulos W."/>
            <person name="He G."/>
            <person name="Johnson J."/>
            <person name="Barry K.W."/>
            <person name="Grigoriev I.V."/>
            <person name="Nagy L."/>
            <person name="Hibbett D."/>
            <person name="Henrissat B."/>
            <person name="Matheny P.B."/>
            <person name="Labbe J."/>
            <person name="Martin F."/>
        </authorList>
    </citation>
    <scope>NUCLEOTIDE SEQUENCE</scope>
    <source>
        <strain evidence="1">EC-137</strain>
    </source>
</reference>